<dbReference type="GO" id="GO:0030198">
    <property type="term" value="P:extracellular matrix organization"/>
    <property type="evidence" value="ECO:0007669"/>
    <property type="project" value="TreeGrafter"/>
</dbReference>
<feature type="domain" description="Peptidase metallopeptidase" evidence="13">
    <location>
        <begin position="138"/>
        <end position="292"/>
    </location>
</feature>
<dbReference type="InterPro" id="IPR033739">
    <property type="entry name" value="M10A_MMP"/>
</dbReference>
<proteinExistence type="inferred from homology"/>
<dbReference type="GO" id="GO:0004222">
    <property type="term" value="F:metalloendopeptidase activity"/>
    <property type="evidence" value="ECO:0007669"/>
    <property type="project" value="InterPro"/>
</dbReference>
<keyword evidence="6 10" id="KW-0862">Zinc</keyword>
<evidence type="ECO:0000256" key="7">
    <source>
        <dbReference type="ARBA" id="ARBA00023049"/>
    </source>
</evidence>
<dbReference type="InterPro" id="IPR021190">
    <property type="entry name" value="Pept_M10A"/>
</dbReference>
<evidence type="ECO:0000313" key="14">
    <source>
        <dbReference type="EnsemblPlants" id="Kaladp0095s0243.1.v1.1.CDS.1"/>
    </source>
</evidence>
<feature type="binding site" evidence="10">
    <location>
        <position position="215"/>
    </location>
    <ligand>
        <name>Zn(2+)</name>
        <dbReference type="ChEBI" id="CHEBI:29105"/>
        <label>1</label>
    </ligand>
</feature>
<dbReference type="SMART" id="SM00235">
    <property type="entry name" value="ZnMc"/>
    <property type="match status" value="1"/>
</dbReference>
<keyword evidence="10" id="KW-0106">Calcium</keyword>
<feature type="binding site" evidence="10">
    <location>
        <position position="208"/>
    </location>
    <ligand>
        <name>Ca(2+)</name>
        <dbReference type="ChEBI" id="CHEBI:29108"/>
        <label>3</label>
    </ligand>
</feature>
<feature type="binding site" evidence="10">
    <location>
        <position position="227"/>
    </location>
    <ligand>
        <name>Ca(2+)</name>
        <dbReference type="ChEBI" id="CHEBI:29108"/>
        <label>3</label>
    </ligand>
</feature>
<evidence type="ECO:0000256" key="3">
    <source>
        <dbReference type="ARBA" id="ARBA00022723"/>
    </source>
</evidence>
<dbReference type="PANTHER" id="PTHR10201:SF213">
    <property type="entry name" value="METALLOENDOPROTEINASE 2-MMP-LIKE"/>
    <property type="match status" value="1"/>
</dbReference>
<feature type="binding site" evidence="10">
    <location>
        <position position="207"/>
    </location>
    <ligand>
        <name>Ca(2+)</name>
        <dbReference type="ChEBI" id="CHEBI:29108"/>
        <label>3</label>
    </ligand>
</feature>
<dbReference type="GO" id="GO:0030574">
    <property type="term" value="P:collagen catabolic process"/>
    <property type="evidence" value="ECO:0007669"/>
    <property type="project" value="TreeGrafter"/>
</dbReference>
<dbReference type="GO" id="GO:0006508">
    <property type="term" value="P:proteolysis"/>
    <property type="evidence" value="ECO:0007669"/>
    <property type="project" value="UniProtKB-KW"/>
</dbReference>
<comment type="cofactor">
    <cofactor evidence="10">
        <name>Zn(2+)</name>
        <dbReference type="ChEBI" id="CHEBI:29105"/>
    </cofactor>
    <text evidence="10">Binds 2 Zn(2+) ions per subunit.</text>
</comment>
<feature type="binding site" evidence="10">
    <location>
        <position position="230"/>
    </location>
    <ligand>
        <name>Ca(2+)</name>
        <dbReference type="ChEBI" id="CHEBI:29108"/>
        <label>3</label>
    </ligand>
</feature>
<evidence type="ECO:0000256" key="9">
    <source>
        <dbReference type="PIRSR" id="PIRSR621190-1"/>
    </source>
</evidence>
<dbReference type="PANTHER" id="PTHR10201">
    <property type="entry name" value="MATRIX METALLOPROTEINASE"/>
    <property type="match status" value="1"/>
</dbReference>
<accession>A0A7N0V174</accession>
<dbReference type="PRINTS" id="PR00138">
    <property type="entry name" value="MATRIXIN"/>
</dbReference>
<dbReference type="InterPro" id="IPR036365">
    <property type="entry name" value="PGBD-like_sf"/>
</dbReference>
<keyword evidence="3 10" id="KW-0479">Metal-binding</keyword>
<protein>
    <recommendedName>
        <fullName evidence="13">Peptidase metallopeptidase domain-containing protein</fullName>
    </recommendedName>
</protein>
<organism evidence="14 15">
    <name type="scientific">Kalanchoe fedtschenkoi</name>
    <name type="common">Lavender scallops</name>
    <name type="synonym">South American air plant</name>
    <dbReference type="NCBI Taxonomy" id="63787"/>
    <lineage>
        <taxon>Eukaryota</taxon>
        <taxon>Viridiplantae</taxon>
        <taxon>Streptophyta</taxon>
        <taxon>Embryophyta</taxon>
        <taxon>Tracheophyta</taxon>
        <taxon>Spermatophyta</taxon>
        <taxon>Magnoliopsida</taxon>
        <taxon>eudicotyledons</taxon>
        <taxon>Gunneridae</taxon>
        <taxon>Pentapetalae</taxon>
        <taxon>Saxifragales</taxon>
        <taxon>Crassulaceae</taxon>
        <taxon>Kalanchoe</taxon>
    </lineage>
</organism>
<keyword evidence="2" id="KW-0645">Protease</keyword>
<evidence type="ECO:0000256" key="12">
    <source>
        <dbReference type="SAM" id="SignalP"/>
    </source>
</evidence>
<dbReference type="SUPFAM" id="SSF55486">
    <property type="entry name" value="Metalloproteases ('zincins'), catalytic domain"/>
    <property type="match status" value="1"/>
</dbReference>
<sequence length="292" mass="31947">MAFRAIPVLLLLLCVRTEAASVDNSPFGFIRSMVGSHRGDRFAGNVLLTLLRNYLNEFGYTVSSDGDEFDESLEAAIKTYQNNFNLQPTGVLDIETVDQMVKPRCGVPDIINGTTRMASGNHKHSSFHTVSHYTFFPGMPRWPLSKTNLTYGFLSTTPTAARNPVSNAYARWAAATRFDFALVSDLRLADMTISFNRLSHGDGNPFDGRGGVLAHAFAPTDGRFHYDGDERWSVNPDSSAFHLETTALHEIGHLLGLGHSSVEAAIMFPSISPGAVKGLNADDTEGIRVLYS</sequence>
<dbReference type="InterPro" id="IPR006026">
    <property type="entry name" value="Peptidase_Metallo"/>
</dbReference>
<feature type="short sequence motif" description="Cysteine switch" evidence="11">
    <location>
        <begin position="103"/>
        <end position="130"/>
    </location>
</feature>
<feature type="binding site" evidence="10">
    <location>
        <position position="249"/>
    </location>
    <ligand>
        <name>Zn(2+)</name>
        <dbReference type="ChEBI" id="CHEBI:29105"/>
        <label>2</label>
        <note>catalytic</note>
    </ligand>
</feature>
<dbReference type="Pfam" id="PF01471">
    <property type="entry name" value="PG_binding_1"/>
    <property type="match status" value="1"/>
</dbReference>
<dbReference type="EnsemblPlants" id="Kaladp0095s0243.1.v1.1">
    <property type="protein sequence ID" value="Kaladp0095s0243.1.v1.1.CDS.1"/>
    <property type="gene ID" value="Kaladp0095s0243.v1.1"/>
</dbReference>
<evidence type="ECO:0000313" key="15">
    <source>
        <dbReference type="Proteomes" id="UP000594263"/>
    </source>
</evidence>
<dbReference type="Gene3D" id="3.40.390.10">
    <property type="entry name" value="Collagenase (Catalytic Domain)"/>
    <property type="match status" value="1"/>
</dbReference>
<dbReference type="SUPFAM" id="SSF47090">
    <property type="entry name" value="PGBD-like"/>
    <property type="match status" value="1"/>
</dbReference>
<feature type="binding site" evidence="10">
    <location>
        <position position="202"/>
    </location>
    <ligand>
        <name>Zn(2+)</name>
        <dbReference type="ChEBI" id="CHEBI:29105"/>
        <label>1</label>
    </ligand>
</feature>
<dbReference type="InterPro" id="IPR021158">
    <property type="entry name" value="Pept_M10A_Zn_BS"/>
</dbReference>
<comment type="cofactor">
    <cofactor evidence="10">
        <name>Ca(2+)</name>
        <dbReference type="ChEBI" id="CHEBI:29108"/>
    </cofactor>
    <text evidence="10">Can bind about 5 Ca(2+) ions per subunit.</text>
</comment>
<name>A0A7N0V174_KALFE</name>
<dbReference type="Proteomes" id="UP000594263">
    <property type="component" value="Unplaced"/>
</dbReference>
<dbReference type="InterPro" id="IPR024079">
    <property type="entry name" value="MetalloPept_cat_dom_sf"/>
</dbReference>
<feature type="binding site" evidence="10">
    <location>
        <position position="267"/>
    </location>
    <ligand>
        <name>Zn(2+)</name>
        <dbReference type="ChEBI" id="CHEBI:29105"/>
        <label>2</label>
        <note>catalytic</note>
    </ligand>
</feature>
<keyword evidence="5" id="KW-0378">Hydrolase</keyword>
<dbReference type="InterPro" id="IPR001818">
    <property type="entry name" value="Pept_M10_metallopeptidase"/>
</dbReference>
<feature type="binding site" evidence="10">
    <location>
        <position position="225"/>
    </location>
    <ligand>
        <name>Zn(2+)</name>
        <dbReference type="ChEBI" id="CHEBI:29105"/>
        <label>1</label>
    </ligand>
</feature>
<evidence type="ECO:0000259" key="13">
    <source>
        <dbReference type="SMART" id="SM00235"/>
    </source>
</evidence>
<feature type="binding site" evidence="10">
    <location>
        <position position="200"/>
    </location>
    <ligand>
        <name>Zn(2+)</name>
        <dbReference type="ChEBI" id="CHEBI:29105"/>
        <label>1</label>
    </ligand>
</feature>
<evidence type="ECO:0000256" key="6">
    <source>
        <dbReference type="ARBA" id="ARBA00022833"/>
    </source>
</evidence>
<reference evidence="14" key="1">
    <citation type="submission" date="2021-01" db="UniProtKB">
        <authorList>
            <consortium name="EnsemblPlants"/>
        </authorList>
    </citation>
    <scope>IDENTIFICATION</scope>
</reference>
<dbReference type="Pfam" id="PF00413">
    <property type="entry name" value="Peptidase_M10"/>
    <property type="match status" value="1"/>
</dbReference>
<feature type="binding site" description="in inhibited form" evidence="10">
    <location>
        <position position="105"/>
    </location>
    <ligand>
        <name>Zn(2+)</name>
        <dbReference type="ChEBI" id="CHEBI:29105"/>
        <label>2</label>
        <note>catalytic</note>
    </ligand>
</feature>
<feature type="binding site" evidence="10">
    <location>
        <position position="259"/>
    </location>
    <ligand>
        <name>Zn(2+)</name>
        <dbReference type="ChEBI" id="CHEBI:29105"/>
        <label>2</label>
        <note>catalytic</note>
    </ligand>
</feature>
<dbReference type="OMA" id="FFPTYHK"/>
<keyword evidence="15" id="KW-1185">Reference proteome</keyword>
<dbReference type="GO" id="GO:0031012">
    <property type="term" value="C:extracellular matrix"/>
    <property type="evidence" value="ECO:0007669"/>
    <property type="project" value="InterPro"/>
</dbReference>
<feature type="binding site" evidence="10">
    <location>
        <position position="190"/>
    </location>
    <ligand>
        <name>Ca(2+)</name>
        <dbReference type="ChEBI" id="CHEBI:29108"/>
        <label>2</label>
    </ligand>
</feature>
<dbReference type="CDD" id="cd04278">
    <property type="entry name" value="ZnMc_MMP"/>
    <property type="match status" value="1"/>
</dbReference>
<evidence type="ECO:0000256" key="10">
    <source>
        <dbReference type="PIRSR" id="PIRSR621190-2"/>
    </source>
</evidence>
<evidence type="ECO:0000256" key="2">
    <source>
        <dbReference type="ARBA" id="ARBA00022670"/>
    </source>
</evidence>
<dbReference type="GO" id="GO:0008270">
    <property type="term" value="F:zinc ion binding"/>
    <property type="evidence" value="ECO:0007669"/>
    <property type="project" value="InterPro"/>
</dbReference>
<evidence type="ECO:0000256" key="1">
    <source>
        <dbReference type="ARBA" id="ARBA00009614"/>
    </source>
</evidence>
<evidence type="ECO:0000256" key="11">
    <source>
        <dbReference type="PIRSR" id="PIRSR621190-5"/>
    </source>
</evidence>
<evidence type="ECO:0000256" key="4">
    <source>
        <dbReference type="ARBA" id="ARBA00022729"/>
    </source>
</evidence>
<dbReference type="PROSITE" id="PS00546">
    <property type="entry name" value="CYSTEINE_SWITCH"/>
    <property type="match status" value="1"/>
</dbReference>
<feature type="chain" id="PRO_5029631454" description="Peptidase metallopeptidase domain-containing protein" evidence="12">
    <location>
        <begin position="20"/>
        <end position="292"/>
    </location>
</feature>
<comment type="similarity">
    <text evidence="1">Belongs to the peptidase M10A family. Matrix metalloproteinases (MMPs) subfamily.</text>
</comment>
<dbReference type="AlphaFoldDB" id="A0A7N0V174"/>
<feature type="binding site" evidence="10">
    <location>
        <position position="253"/>
    </location>
    <ligand>
        <name>Zn(2+)</name>
        <dbReference type="ChEBI" id="CHEBI:29105"/>
        <label>2</label>
        <note>catalytic</note>
    </ligand>
</feature>
<keyword evidence="4 12" id="KW-0732">Signal</keyword>
<evidence type="ECO:0000256" key="5">
    <source>
        <dbReference type="ARBA" id="ARBA00022801"/>
    </source>
</evidence>
<feature type="signal peptide" evidence="12">
    <location>
        <begin position="1"/>
        <end position="19"/>
    </location>
</feature>
<feature type="binding site" evidence="10">
    <location>
        <position position="230"/>
    </location>
    <ligand>
        <name>Ca(2+)</name>
        <dbReference type="ChEBI" id="CHEBI:29108"/>
        <label>1</label>
    </ligand>
</feature>
<keyword evidence="8" id="KW-0865">Zymogen</keyword>
<evidence type="ECO:0000256" key="8">
    <source>
        <dbReference type="ARBA" id="ARBA00023145"/>
    </source>
</evidence>
<dbReference type="InterPro" id="IPR002477">
    <property type="entry name" value="Peptidoglycan-bd-like"/>
</dbReference>
<keyword evidence="7" id="KW-0482">Metalloprotease</keyword>
<feature type="active site" evidence="9">
    <location>
        <position position="250"/>
    </location>
</feature>
<dbReference type="Gramene" id="Kaladp0095s0243.1.v1.1">
    <property type="protein sequence ID" value="Kaladp0095s0243.1.v1.1.CDS.1"/>
    <property type="gene ID" value="Kaladp0095s0243.v1.1"/>
</dbReference>